<dbReference type="AlphaFoldDB" id="F7XY13"/>
<dbReference type="PANTHER" id="PTHR37010">
    <property type="entry name" value="SULFURTRANSFERASE TUSE"/>
    <property type="match status" value="1"/>
</dbReference>
<dbReference type="NCBIfam" id="TIGR03342">
    <property type="entry name" value="dsrC_tusE_dsvC"/>
    <property type="match status" value="1"/>
</dbReference>
<dbReference type="HOGENOM" id="CLU_153199_1_0_6"/>
<dbReference type="Proteomes" id="UP000000504">
    <property type="component" value="Chromosome"/>
</dbReference>
<dbReference type="Pfam" id="PF04358">
    <property type="entry name" value="DsrC"/>
    <property type="match status" value="1"/>
</dbReference>
<evidence type="ECO:0000256" key="3">
    <source>
        <dbReference type="ARBA" id="ARBA00022679"/>
    </source>
</evidence>
<dbReference type="InterPro" id="IPR025526">
    <property type="entry name" value="DsrC-like_dom_sf"/>
</dbReference>
<dbReference type="STRING" id="903503.MEPCIT_361"/>
<evidence type="ECO:0000256" key="6">
    <source>
        <dbReference type="PIRNR" id="PIRNR006223"/>
    </source>
</evidence>
<sequence>MQFKGREINTDKQGYLINLQDWSEELATTIARLEGINLSEAHWQVIHFIRKFYLQYNTSPSIRMLVQAMAQTSGEEQVNSRYLFRLFPHGPAMQATKIAGLPKPVQCL</sequence>
<evidence type="ECO:0000256" key="1">
    <source>
        <dbReference type="ARBA" id="ARBA00004496"/>
    </source>
</evidence>
<dbReference type="RefSeq" id="WP_013975739.1">
    <property type="nucleotide sequence ID" value="NC_015735.1"/>
</dbReference>
<proteinExistence type="inferred from homology"/>
<dbReference type="InterPro" id="IPR042072">
    <property type="entry name" value="DsrC-like_C"/>
</dbReference>
<evidence type="ECO:0000313" key="8">
    <source>
        <dbReference type="EMBL" id="AEI74989.1"/>
    </source>
</evidence>
<dbReference type="EMBL" id="CP002243">
    <property type="protein sequence ID" value="AEI74989.1"/>
    <property type="molecule type" value="Genomic_DNA"/>
</dbReference>
<dbReference type="Gene3D" id="3.30.1420.10">
    <property type="match status" value="1"/>
</dbReference>
<evidence type="ECO:0000256" key="4">
    <source>
        <dbReference type="ARBA" id="ARBA00025277"/>
    </source>
</evidence>
<dbReference type="PANTHER" id="PTHR37010:SF1">
    <property type="entry name" value="SULFURTRANSFERASE TUSE"/>
    <property type="match status" value="1"/>
</dbReference>
<comment type="similarity">
    <text evidence="6">Belongs to the dsrC/tusE family.</text>
</comment>
<dbReference type="Gene3D" id="1.10.10.370">
    <property type="entry name" value="DsrC-like protein, C-terminal domain"/>
    <property type="match status" value="1"/>
</dbReference>
<comment type="subunit">
    <text evidence="5">Interacts with the TusBCD complex. Interacts with MnmA.</text>
</comment>
<dbReference type="SUPFAM" id="SSF69721">
    <property type="entry name" value="DsrC, the gamma subunit of dissimilatory sulfite reductase"/>
    <property type="match status" value="1"/>
</dbReference>
<dbReference type="FunFam" id="1.10.10.370:FF:000001">
    <property type="entry name" value="Sulfurtransferase"/>
    <property type="match status" value="1"/>
</dbReference>
<evidence type="ECO:0000256" key="5">
    <source>
        <dbReference type="ARBA" id="ARBA00025918"/>
    </source>
</evidence>
<gene>
    <name evidence="8" type="ordered locus">MEPCIT_361</name>
</gene>
<name>F7XY13_MOREP</name>
<evidence type="ECO:0000256" key="2">
    <source>
        <dbReference type="ARBA" id="ARBA00022490"/>
    </source>
</evidence>
<dbReference type="EC" id="2.8.1.-" evidence="6"/>
<evidence type="ECO:0000256" key="7">
    <source>
        <dbReference type="PIRSR" id="PIRSR006223-50"/>
    </source>
</evidence>
<protein>
    <recommendedName>
        <fullName evidence="6">Sulfurtransferase</fullName>
        <ecNumber evidence="6">2.8.1.-</ecNumber>
    </recommendedName>
</protein>
<reference evidence="8 9" key="2">
    <citation type="journal article" date="2011" name="Curr. Biol.">
        <title>An interdependent metabolic patchwork in the nested symbiosis of mealybugs.</title>
        <authorList>
            <person name="McCutcheon J.P."/>
            <person name="von Dohlen C.D."/>
        </authorList>
    </citation>
    <scope>NUCLEOTIDE SEQUENCE [LARGE SCALE GENOMIC DNA]</scope>
    <source>
        <strain evidence="8 9">PCIT</strain>
    </source>
</reference>
<dbReference type="GO" id="GO:0097163">
    <property type="term" value="F:sulfur carrier activity"/>
    <property type="evidence" value="ECO:0007669"/>
    <property type="project" value="TreeGrafter"/>
</dbReference>
<reference key="1">
    <citation type="submission" date="2010-09" db="EMBL/GenBank/DDBJ databases">
        <title>An interdependent metabolic patchwork in the nested three-way symbiosis of mealybugs.</title>
        <authorList>
            <person name="McCutcheon J.P."/>
            <person name="von Dohlen C.D."/>
        </authorList>
    </citation>
    <scope>NUCLEOTIDE SEQUENCE</scope>
    <source>
        <strain>PCIT</strain>
    </source>
</reference>
<dbReference type="PIRSF" id="PIRSF006223">
    <property type="entry name" value="DsrC_TusE"/>
    <property type="match status" value="1"/>
</dbReference>
<dbReference type="eggNOG" id="COG2920">
    <property type="taxonomic scope" value="Bacteria"/>
</dbReference>
<accession>F7XY13</accession>
<feature type="active site" description="Cysteine persulfide intermediate" evidence="7">
    <location>
        <position position="107"/>
    </location>
</feature>
<organism evidence="8 9">
    <name type="scientific">Moranella endobia (strain PCIT)</name>
    <dbReference type="NCBI Taxonomy" id="903503"/>
    <lineage>
        <taxon>Bacteria</taxon>
        <taxon>Pseudomonadati</taxon>
        <taxon>Pseudomonadota</taxon>
        <taxon>Gammaproteobacteria</taxon>
        <taxon>Enterobacterales</taxon>
        <taxon>Enterobacteriaceae</taxon>
        <taxon>Candidatus Moranella</taxon>
    </lineage>
</organism>
<keyword evidence="2" id="KW-0963">Cytoplasm</keyword>
<dbReference type="GO" id="GO:0016740">
    <property type="term" value="F:transferase activity"/>
    <property type="evidence" value="ECO:0007669"/>
    <property type="project" value="UniProtKB-KW"/>
</dbReference>
<keyword evidence="9" id="KW-1185">Reference proteome</keyword>
<comment type="subcellular location">
    <subcellularLocation>
        <location evidence="1">Cytoplasm</location>
    </subcellularLocation>
</comment>
<keyword evidence="3 6" id="KW-0808">Transferase</keyword>
<dbReference type="OrthoDB" id="9786347at2"/>
<evidence type="ECO:0000313" key="9">
    <source>
        <dbReference type="Proteomes" id="UP000000504"/>
    </source>
</evidence>
<dbReference type="InterPro" id="IPR007453">
    <property type="entry name" value="DsrC/TusE"/>
</dbReference>
<dbReference type="KEGG" id="men:MEPCIT_361"/>
<comment type="function">
    <text evidence="4">Part of a sulfur-relay system required for 2-thiolation of 5-methylaminomethyl-2-thiouridine (mnm(5)s(2)U) at tRNA wobble positions. Could accept sulfur from TusD.</text>
</comment>
<dbReference type="InterPro" id="IPR043163">
    <property type="entry name" value="DsrC-like_N"/>
</dbReference>
<dbReference type="GO" id="GO:0002143">
    <property type="term" value="P:tRNA wobble position uridine thiolation"/>
    <property type="evidence" value="ECO:0007669"/>
    <property type="project" value="TreeGrafter"/>
</dbReference>
<dbReference type="GO" id="GO:0005737">
    <property type="term" value="C:cytoplasm"/>
    <property type="evidence" value="ECO:0007669"/>
    <property type="project" value="UniProtKB-SubCell"/>
</dbReference>